<reference evidence="10 11" key="1">
    <citation type="submission" date="2018-10" db="EMBL/GenBank/DDBJ databases">
        <title>An updated phylogeny of the Alphaproteobacteria reveals that the parasitic Rickettsiales and Holosporales have independent origins.</title>
        <authorList>
            <person name="Munoz-Gomez S.A."/>
            <person name="Hess S."/>
            <person name="Burger G."/>
            <person name="Lang B.F."/>
            <person name="Susko E."/>
            <person name="Slamovits C.H."/>
            <person name="Roger A.J."/>
        </authorList>
    </citation>
    <scope>NUCLEOTIDE SEQUENCE [LARGE SCALE GENOMIC DNA]</scope>
    <source>
        <strain evidence="10">HOLO01</strain>
    </source>
</reference>
<dbReference type="InterPro" id="IPR004838">
    <property type="entry name" value="NHTrfase_class1_PyrdxlP-BS"/>
</dbReference>
<dbReference type="EMBL" id="SCFB01000002">
    <property type="protein sequence ID" value="RZI46945.1"/>
    <property type="molecule type" value="Genomic_DNA"/>
</dbReference>
<sequence>MFSLADRLRSIQPSPTLALNARAAALKAEGIDVINLAAGEPDFETPGWIQESAIQAMKQGLTKYTAVDGIQPLKKAIQEKFRRDNDLEYTLDEITVANGGKQILFNAMMASLNTGDEVIIPAPYWVSYPDVVRMFGGVDVIVPCTEETGFKLTPEALRQAITKRTKWVILNSPSNPTGSVYSKEELKSLADVLSHYPNIYILSDDIYEHLIYGDVVFYNIVQVEPHLKNQTLILNGVSKSYSMTGWRIGYGVGPQTLIRAMNLIQSQSTSNACSIAQGGAVMAVNGPQEFLNDWRQIFAERRDKTLQALNQVPGLNCLRPDGAFYLYVNCQGVLGRQTPSGKILETDNQFCAYLLDAAKVTAVSGDAFGLSPYFRISYATSLELLQEACRRIQEAVLQLR</sequence>
<protein>
    <recommendedName>
        <fullName evidence="8">Aminotransferase</fullName>
        <ecNumber evidence="8">2.6.1.-</ecNumber>
    </recommendedName>
</protein>
<dbReference type="PANTHER" id="PTHR46383">
    <property type="entry name" value="ASPARTATE AMINOTRANSFERASE"/>
    <property type="match status" value="1"/>
</dbReference>
<gene>
    <name evidence="10" type="ORF">EQU50_01595</name>
</gene>
<dbReference type="EC" id="2.6.1.-" evidence="8"/>
<dbReference type="InterPro" id="IPR050596">
    <property type="entry name" value="AspAT/PAT-like"/>
</dbReference>
<organism evidence="10 11">
    <name type="scientific">Candidatus Finniella inopinata</name>
    <dbReference type="NCBI Taxonomy" id="1696036"/>
    <lineage>
        <taxon>Bacteria</taxon>
        <taxon>Pseudomonadati</taxon>
        <taxon>Pseudomonadota</taxon>
        <taxon>Alphaproteobacteria</taxon>
        <taxon>Holosporales</taxon>
        <taxon>Candidatus Paracaedibacteraceae</taxon>
        <taxon>Candidatus Finniella</taxon>
    </lineage>
</organism>
<dbReference type="Gene3D" id="3.40.640.10">
    <property type="entry name" value="Type I PLP-dependent aspartate aminotransferase-like (Major domain)"/>
    <property type="match status" value="1"/>
</dbReference>
<dbReference type="PANTHER" id="PTHR46383:SF1">
    <property type="entry name" value="ASPARTATE AMINOTRANSFERASE"/>
    <property type="match status" value="1"/>
</dbReference>
<evidence type="ECO:0000259" key="9">
    <source>
        <dbReference type="Pfam" id="PF00155"/>
    </source>
</evidence>
<dbReference type="Pfam" id="PF00155">
    <property type="entry name" value="Aminotran_1_2"/>
    <property type="match status" value="1"/>
</dbReference>
<dbReference type="OrthoDB" id="9763453at2"/>
<evidence type="ECO:0000313" key="11">
    <source>
        <dbReference type="Proteomes" id="UP000293550"/>
    </source>
</evidence>
<comment type="catalytic activity">
    <reaction evidence="7">
        <text>L-aspartate + 2-oxoglutarate = oxaloacetate + L-glutamate</text>
        <dbReference type="Rhea" id="RHEA:21824"/>
        <dbReference type="ChEBI" id="CHEBI:16452"/>
        <dbReference type="ChEBI" id="CHEBI:16810"/>
        <dbReference type="ChEBI" id="CHEBI:29985"/>
        <dbReference type="ChEBI" id="CHEBI:29991"/>
        <dbReference type="EC" id="2.6.1.1"/>
    </reaction>
</comment>
<dbReference type="Gene3D" id="3.90.1150.10">
    <property type="entry name" value="Aspartate Aminotransferase, domain 1"/>
    <property type="match status" value="1"/>
</dbReference>
<comment type="caution">
    <text evidence="10">The sequence shown here is derived from an EMBL/GenBank/DDBJ whole genome shotgun (WGS) entry which is preliminary data.</text>
</comment>
<dbReference type="InterPro" id="IPR015424">
    <property type="entry name" value="PyrdxlP-dep_Trfase"/>
</dbReference>
<keyword evidence="6" id="KW-0663">Pyridoxal phosphate</keyword>
<evidence type="ECO:0000256" key="2">
    <source>
        <dbReference type="ARBA" id="ARBA00007441"/>
    </source>
</evidence>
<dbReference type="AlphaFoldDB" id="A0A4Q7DL30"/>
<dbReference type="InterPro" id="IPR015422">
    <property type="entry name" value="PyrdxlP-dep_Trfase_small"/>
</dbReference>
<dbReference type="InterPro" id="IPR015421">
    <property type="entry name" value="PyrdxlP-dep_Trfase_major"/>
</dbReference>
<accession>A0A4Q7DL30</accession>
<dbReference type="Proteomes" id="UP000293550">
    <property type="component" value="Unassembled WGS sequence"/>
</dbReference>
<evidence type="ECO:0000256" key="5">
    <source>
        <dbReference type="ARBA" id="ARBA00022679"/>
    </source>
</evidence>
<name>A0A4Q7DL30_9PROT</name>
<keyword evidence="5 8" id="KW-0808">Transferase</keyword>
<comment type="subunit">
    <text evidence="3">Homodimer.</text>
</comment>
<evidence type="ECO:0000256" key="3">
    <source>
        <dbReference type="ARBA" id="ARBA00011738"/>
    </source>
</evidence>
<keyword evidence="4 8" id="KW-0032">Aminotransferase</keyword>
<proteinExistence type="inferred from homology"/>
<evidence type="ECO:0000256" key="7">
    <source>
        <dbReference type="ARBA" id="ARBA00049185"/>
    </source>
</evidence>
<dbReference type="FunFam" id="3.40.640.10:FF:000033">
    <property type="entry name" value="Aspartate aminotransferase"/>
    <property type="match status" value="1"/>
</dbReference>
<evidence type="ECO:0000256" key="4">
    <source>
        <dbReference type="ARBA" id="ARBA00022576"/>
    </source>
</evidence>
<evidence type="ECO:0000256" key="1">
    <source>
        <dbReference type="ARBA" id="ARBA00001933"/>
    </source>
</evidence>
<comment type="similarity">
    <text evidence="2 8">Belongs to the class-I pyridoxal-phosphate-dependent aminotransferase family.</text>
</comment>
<dbReference type="PRINTS" id="PR00753">
    <property type="entry name" value="ACCSYNTHASE"/>
</dbReference>
<evidence type="ECO:0000256" key="8">
    <source>
        <dbReference type="RuleBase" id="RU000481"/>
    </source>
</evidence>
<dbReference type="RefSeq" id="WP_130153415.1">
    <property type="nucleotide sequence ID" value="NZ_SCFB01000002.1"/>
</dbReference>
<evidence type="ECO:0000313" key="10">
    <source>
        <dbReference type="EMBL" id="RZI46945.1"/>
    </source>
</evidence>
<dbReference type="GO" id="GO:0030170">
    <property type="term" value="F:pyridoxal phosphate binding"/>
    <property type="evidence" value="ECO:0007669"/>
    <property type="project" value="InterPro"/>
</dbReference>
<dbReference type="PROSITE" id="PS00105">
    <property type="entry name" value="AA_TRANSFER_CLASS_1"/>
    <property type="match status" value="1"/>
</dbReference>
<dbReference type="InterPro" id="IPR004839">
    <property type="entry name" value="Aminotransferase_I/II_large"/>
</dbReference>
<dbReference type="SUPFAM" id="SSF53383">
    <property type="entry name" value="PLP-dependent transferases"/>
    <property type="match status" value="1"/>
</dbReference>
<dbReference type="GO" id="GO:0004069">
    <property type="term" value="F:L-aspartate:2-oxoglutarate aminotransferase activity"/>
    <property type="evidence" value="ECO:0007669"/>
    <property type="project" value="UniProtKB-EC"/>
</dbReference>
<feature type="domain" description="Aminotransferase class I/classII large" evidence="9">
    <location>
        <begin position="32"/>
        <end position="392"/>
    </location>
</feature>
<dbReference type="GO" id="GO:0006520">
    <property type="term" value="P:amino acid metabolic process"/>
    <property type="evidence" value="ECO:0007669"/>
    <property type="project" value="InterPro"/>
</dbReference>
<evidence type="ECO:0000256" key="6">
    <source>
        <dbReference type="ARBA" id="ARBA00022898"/>
    </source>
</evidence>
<comment type="cofactor">
    <cofactor evidence="1 8">
        <name>pyridoxal 5'-phosphate</name>
        <dbReference type="ChEBI" id="CHEBI:597326"/>
    </cofactor>
</comment>
<dbReference type="CDD" id="cd00609">
    <property type="entry name" value="AAT_like"/>
    <property type="match status" value="1"/>
</dbReference>
<keyword evidence="11" id="KW-1185">Reference proteome</keyword>